<organism evidence="1 2">
    <name type="scientific">Quercus rubra</name>
    <name type="common">Northern red oak</name>
    <name type="synonym">Quercus borealis</name>
    <dbReference type="NCBI Taxonomy" id="3512"/>
    <lineage>
        <taxon>Eukaryota</taxon>
        <taxon>Viridiplantae</taxon>
        <taxon>Streptophyta</taxon>
        <taxon>Embryophyta</taxon>
        <taxon>Tracheophyta</taxon>
        <taxon>Spermatophyta</taxon>
        <taxon>Magnoliopsida</taxon>
        <taxon>eudicotyledons</taxon>
        <taxon>Gunneridae</taxon>
        <taxon>Pentapetalae</taxon>
        <taxon>rosids</taxon>
        <taxon>fabids</taxon>
        <taxon>Fagales</taxon>
        <taxon>Fagaceae</taxon>
        <taxon>Quercus</taxon>
    </lineage>
</organism>
<gene>
    <name evidence="1" type="ORF">RGQ29_009863</name>
</gene>
<name>A0AAN7FWS8_QUERU</name>
<proteinExistence type="predicted"/>
<evidence type="ECO:0000313" key="1">
    <source>
        <dbReference type="EMBL" id="KAK4599972.1"/>
    </source>
</evidence>
<dbReference type="PANTHER" id="PTHR35111">
    <property type="entry name" value="F10A5.9-RELATED"/>
    <property type="match status" value="1"/>
</dbReference>
<dbReference type="PANTHER" id="PTHR35111:SF5">
    <property type="entry name" value="F10A5.9"/>
    <property type="match status" value="1"/>
</dbReference>
<dbReference type="Proteomes" id="UP001324115">
    <property type="component" value="Unassembled WGS sequence"/>
</dbReference>
<dbReference type="EMBL" id="JAXUIC010000002">
    <property type="protein sequence ID" value="KAK4599972.1"/>
    <property type="molecule type" value="Genomic_DNA"/>
</dbReference>
<accession>A0AAN7FWS8</accession>
<dbReference type="AlphaFoldDB" id="A0AAN7FWS8"/>
<comment type="caution">
    <text evidence="1">The sequence shown here is derived from an EMBL/GenBank/DDBJ whole genome shotgun (WGS) entry which is preliminary data.</text>
</comment>
<keyword evidence="2" id="KW-1185">Reference proteome</keyword>
<protein>
    <submittedName>
        <fullName evidence="1">Uncharacterized protein</fullName>
    </submittedName>
</protein>
<sequence>MLGKPHPLFIYPQFLNNQTTPIIAFHFPEESKGEKYNTMLRPQRESFVIQVTSSCEALHHQNTQQASSTVSPKLNFSAMKLFNRFRKILMRLLFSLPSRGSSASSTGMANSGPKNCDKFEPPKTSCSSYYSSHSHYNEAIADCIEFFNKSSSQEGILDGCNSDVMV</sequence>
<evidence type="ECO:0000313" key="2">
    <source>
        <dbReference type="Proteomes" id="UP001324115"/>
    </source>
</evidence>
<reference evidence="1 2" key="1">
    <citation type="journal article" date="2023" name="G3 (Bethesda)">
        <title>A haplotype-resolved chromosome-scale genome for Quercus rubra L. provides insights into the genetics of adaptive traits for red oak species.</title>
        <authorList>
            <person name="Kapoor B."/>
            <person name="Jenkins J."/>
            <person name="Schmutz J."/>
            <person name="Zhebentyayeva T."/>
            <person name="Kuelheim C."/>
            <person name="Coggeshall M."/>
            <person name="Heim C."/>
            <person name="Lasky J.R."/>
            <person name="Leites L."/>
            <person name="Islam-Faridi N."/>
            <person name="Romero-Severson J."/>
            <person name="DeLeo V.L."/>
            <person name="Lucas S.M."/>
            <person name="Lazic D."/>
            <person name="Gailing O."/>
            <person name="Carlson J."/>
            <person name="Staton M."/>
        </authorList>
    </citation>
    <scope>NUCLEOTIDE SEQUENCE [LARGE SCALE GENOMIC DNA]</scope>
    <source>
        <strain evidence="1">Pseudo-F2</strain>
    </source>
</reference>